<organism evidence="8">
    <name type="scientific">Eucampia zodiacus</name>
    <dbReference type="NCBI Taxonomy" id="444606"/>
    <lineage>
        <taxon>Eukaryota</taxon>
        <taxon>Sar</taxon>
        <taxon>Stramenopiles</taxon>
        <taxon>Ochrophyta</taxon>
        <taxon>Bacillariophyta</taxon>
        <taxon>Mediophyceae</taxon>
        <taxon>Biddulphiophycidae</taxon>
        <taxon>Hemiaulales</taxon>
        <taxon>Hemiaulaceae</taxon>
        <taxon>Eucampia</taxon>
    </lineage>
</organism>
<dbReference type="SUPFAM" id="SSF54570">
    <property type="entry name" value="Ribosomal protein S19"/>
    <property type="match status" value="1"/>
</dbReference>
<reference evidence="8" key="1">
    <citation type="submission" date="2020-09" db="EMBL/GenBank/DDBJ databases">
        <title>The complete mitochondrial genome of Eucampia zodiacus (Baciuariophyta).</title>
        <authorList>
            <person name="Zhang M."/>
            <person name="Chen N."/>
        </authorList>
    </citation>
    <scope>NUCLEOTIDE SEQUENCE</scope>
    <source>
        <strain evidence="8">CNS00060</strain>
    </source>
</reference>
<evidence type="ECO:0000256" key="4">
    <source>
        <dbReference type="ARBA" id="ARBA00022980"/>
    </source>
</evidence>
<evidence type="ECO:0000256" key="3">
    <source>
        <dbReference type="ARBA" id="ARBA00022884"/>
    </source>
</evidence>
<protein>
    <recommendedName>
        <fullName evidence="6">Small ribosomal subunit protein uS19c</fullName>
    </recommendedName>
</protein>
<dbReference type="FunFam" id="3.30.860.10:FF:000001">
    <property type="entry name" value="30S ribosomal protein S19"/>
    <property type="match status" value="1"/>
</dbReference>
<dbReference type="NCBIfam" id="TIGR01050">
    <property type="entry name" value="rpsS_bact"/>
    <property type="match status" value="1"/>
</dbReference>
<dbReference type="HAMAP" id="MF_00531">
    <property type="entry name" value="Ribosomal_uS19"/>
    <property type="match status" value="1"/>
</dbReference>
<evidence type="ECO:0000313" key="8">
    <source>
        <dbReference type="EMBL" id="QPJ79932.1"/>
    </source>
</evidence>
<dbReference type="InterPro" id="IPR002222">
    <property type="entry name" value="Ribosomal_uS19"/>
</dbReference>
<dbReference type="InterPro" id="IPR005732">
    <property type="entry name" value="Ribosomal_uS19_bac-type"/>
</dbReference>
<accession>A0A7T0CSC8</accession>
<keyword evidence="3" id="KW-0694">RNA-binding</keyword>
<gene>
    <name evidence="8" type="primary">rps19</name>
</gene>
<geneLocation type="mitochondrion" evidence="8"/>
<dbReference type="Gene3D" id="3.30.860.10">
    <property type="entry name" value="30s Ribosomal Protein S19, Chain A"/>
    <property type="match status" value="1"/>
</dbReference>
<dbReference type="GO" id="GO:0006412">
    <property type="term" value="P:translation"/>
    <property type="evidence" value="ECO:0007669"/>
    <property type="project" value="InterPro"/>
</dbReference>
<keyword evidence="4 7" id="KW-0689">Ribosomal protein</keyword>
<evidence type="ECO:0000256" key="2">
    <source>
        <dbReference type="ARBA" id="ARBA00022730"/>
    </source>
</evidence>
<keyword evidence="8" id="KW-0496">Mitochondrion</keyword>
<dbReference type="PRINTS" id="PR00975">
    <property type="entry name" value="RIBOSOMALS19"/>
</dbReference>
<dbReference type="InterPro" id="IPR023575">
    <property type="entry name" value="Ribosomal_uS19_SF"/>
</dbReference>
<evidence type="ECO:0000256" key="6">
    <source>
        <dbReference type="ARBA" id="ARBA00035253"/>
    </source>
</evidence>
<dbReference type="GO" id="GO:0019843">
    <property type="term" value="F:rRNA binding"/>
    <property type="evidence" value="ECO:0007669"/>
    <property type="project" value="UniProtKB-KW"/>
</dbReference>
<dbReference type="PANTHER" id="PTHR11880:SF8">
    <property type="entry name" value="SMALL RIBOSOMAL SUBUNIT PROTEIN US19M"/>
    <property type="match status" value="1"/>
</dbReference>
<evidence type="ECO:0000256" key="7">
    <source>
        <dbReference type="RuleBase" id="RU003485"/>
    </source>
</evidence>
<dbReference type="Pfam" id="PF00203">
    <property type="entry name" value="Ribosomal_S19"/>
    <property type="match status" value="1"/>
</dbReference>
<keyword evidence="5 7" id="KW-0687">Ribonucleoprotein</keyword>
<dbReference type="GO" id="GO:0005763">
    <property type="term" value="C:mitochondrial small ribosomal subunit"/>
    <property type="evidence" value="ECO:0007669"/>
    <property type="project" value="TreeGrafter"/>
</dbReference>
<dbReference type="PROSITE" id="PS00323">
    <property type="entry name" value="RIBOSOMAL_S19"/>
    <property type="match status" value="1"/>
</dbReference>
<name>A0A7T0CSC8_9STRA</name>
<dbReference type="EMBL" id="MW026607">
    <property type="protein sequence ID" value="QPJ79932.1"/>
    <property type="molecule type" value="Genomic_DNA"/>
</dbReference>
<sequence>MSRTKWKGPYVQTDLLKQISKVKNCKKTNFKIFCRNSTIIPQFIGLHFNIHTGKLFVKIEVLETMVGHKFGEFCPTRKKFSYKKKKN</sequence>
<dbReference type="InterPro" id="IPR020934">
    <property type="entry name" value="Ribosomal_uS19_CS"/>
</dbReference>
<keyword evidence="2" id="KW-0699">rRNA-binding</keyword>
<dbReference type="PIRSF" id="PIRSF002144">
    <property type="entry name" value="Ribosomal_S19"/>
    <property type="match status" value="1"/>
</dbReference>
<dbReference type="AlphaFoldDB" id="A0A7T0CSC8"/>
<proteinExistence type="inferred from homology"/>
<dbReference type="PANTHER" id="PTHR11880">
    <property type="entry name" value="RIBOSOMAL PROTEIN S19P FAMILY MEMBER"/>
    <property type="match status" value="1"/>
</dbReference>
<comment type="similarity">
    <text evidence="1 7">Belongs to the universal ribosomal protein uS19 family.</text>
</comment>
<dbReference type="GeneID" id="63657695"/>
<dbReference type="GO" id="GO:0000028">
    <property type="term" value="P:ribosomal small subunit assembly"/>
    <property type="evidence" value="ECO:0007669"/>
    <property type="project" value="TreeGrafter"/>
</dbReference>
<dbReference type="GO" id="GO:0003735">
    <property type="term" value="F:structural constituent of ribosome"/>
    <property type="evidence" value="ECO:0007669"/>
    <property type="project" value="InterPro"/>
</dbReference>
<evidence type="ECO:0000256" key="5">
    <source>
        <dbReference type="ARBA" id="ARBA00023274"/>
    </source>
</evidence>
<evidence type="ECO:0000256" key="1">
    <source>
        <dbReference type="ARBA" id="ARBA00007345"/>
    </source>
</evidence>
<dbReference type="RefSeq" id="YP_010047237.1">
    <property type="nucleotide sequence ID" value="NC_054334.1"/>
</dbReference>